<dbReference type="AlphaFoldDB" id="A0A2M6W7P6"/>
<dbReference type="Proteomes" id="UP000231426">
    <property type="component" value="Unassembled WGS sequence"/>
</dbReference>
<gene>
    <name evidence="1" type="ORF">COU29_00325</name>
</gene>
<name>A0A2M6W7P6_9BACT</name>
<evidence type="ECO:0000313" key="1">
    <source>
        <dbReference type="EMBL" id="PIT88814.1"/>
    </source>
</evidence>
<evidence type="ECO:0008006" key="3">
    <source>
        <dbReference type="Google" id="ProtNLM"/>
    </source>
</evidence>
<sequence>MYEASPKSKIVLDIEKTKKFILTIDFNKINSVGFYGGEISSDYDRYQKFIDLVPKNVIKFTISNGTWSVGEVERKKFIDFVQKNRLQVFISTTKFHKPFQDSKVLEKYAKKYGFTLKGEDNIIPMGRAKKDKWTCSRRCLNYTCPIRLTLNPHGDIMFCNCDGVYPIIGTYNDDFNAVVKKGINLDKSHGCHYSF</sequence>
<accession>A0A2M6W7P6</accession>
<dbReference type="EMBL" id="PFBV01000001">
    <property type="protein sequence ID" value="PIT88814.1"/>
    <property type="molecule type" value="Genomic_DNA"/>
</dbReference>
<organism evidence="1 2">
    <name type="scientific">Candidatus Magasanikbacteria bacterium CG10_big_fil_rev_8_21_14_0_10_36_32</name>
    <dbReference type="NCBI Taxonomy" id="1974646"/>
    <lineage>
        <taxon>Bacteria</taxon>
        <taxon>Candidatus Magasanikiibacteriota</taxon>
    </lineage>
</organism>
<proteinExistence type="predicted"/>
<reference evidence="2" key="1">
    <citation type="submission" date="2017-09" db="EMBL/GenBank/DDBJ databases">
        <title>Depth-based differentiation of microbial function through sediment-hosted aquifers and enrichment of novel symbionts in the deep terrestrial subsurface.</title>
        <authorList>
            <person name="Probst A.J."/>
            <person name="Ladd B."/>
            <person name="Jarett J.K."/>
            <person name="Geller-Mcgrath D.E."/>
            <person name="Sieber C.M.K."/>
            <person name="Emerson J.B."/>
            <person name="Anantharaman K."/>
            <person name="Thomas B.C."/>
            <person name="Malmstrom R."/>
            <person name="Stieglmeier M."/>
            <person name="Klingl A."/>
            <person name="Woyke T."/>
            <person name="Ryan C.M."/>
            <person name="Banfield J.F."/>
        </authorList>
    </citation>
    <scope>NUCLEOTIDE SEQUENCE [LARGE SCALE GENOMIC DNA]</scope>
</reference>
<evidence type="ECO:0000313" key="2">
    <source>
        <dbReference type="Proteomes" id="UP000231426"/>
    </source>
</evidence>
<comment type="caution">
    <text evidence="1">The sequence shown here is derived from an EMBL/GenBank/DDBJ whole genome shotgun (WGS) entry which is preliminary data.</text>
</comment>
<protein>
    <recommendedName>
        <fullName evidence="3">Radical SAM core domain-containing protein</fullName>
    </recommendedName>
</protein>